<dbReference type="GO" id="GO:0004814">
    <property type="term" value="F:arginine-tRNA ligase activity"/>
    <property type="evidence" value="ECO:0007669"/>
    <property type="project" value="InterPro"/>
</dbReference>
<dbReference type="GO" id="GO:0005829">
    <property type="term" value="C:cytosol"/>
    <property type="evidence" value="ECO:0007669"/>
    <property type="project" value="TreeGrafter"/>
</dbReference>
<evidence type="ECO:0000256" key="2">
    <source>
        <dbReference type="ARBA" id="ARBA00008226"/>
    </source>
</evidence>
<dbReference type="NCBIfam" id="TIGR00211">
    <property type="entry name" value="glyS"/>
    <property type="match status" value="1"/>
</dbReference>
<evidence type="ECO:0000313" key="16">
    <source>
        <dbReference type="Proteomes" id="UP000193925"/>
    </source>
</evidence>
<evidence type="ECO:0000256" key="5">
    <source>
        <dbReference type="ARBA" id="ARBA00022598"/>
    </source>
</evidence>
<evidence type="ECO:0000256" key="3">
    <source>
        <dbReference type="ARBA" id="ARBA00011209"/>
    </source>
</evidence>
<keyword evidence="5 11" id="KW-0436">Ligase</keyword>
<comment type="subcellular location">
    <subcellularLocation>
        <location evidence="1 11">Cytoplasm</location>
    </subcellularLocation>
</comment>
<organism evidence="14">
    <name type="scientific">Acidithiobacillus ferrivorans</name>
    <dbReference type="NCBI Taxonomy" id="160808"/>
    <lineage>
        <taxon>Bacteria</taxon>
        <taxon>Pseudomonadati</taxon>
        <taxon>Pseudomonadota</taxon>
        <taxon>Acidithiobacillia</taxon>
        <taxon>Acidithiobacillales</taxon>
        <taxon>Acidithiobacillaceae</taxon>
        <taxon>Acidithiobacillus</taxon>
    </lineage>
</organism>
<reference evidence="14" key="1">
    <citation type="submission" date="2014-03" db="EMBL/GenBank/DDBJ databases">
        <authorList>
            <person name="Genoscope - CEA"/>
        </authorList>
    </citation>
    <scope>NUCLEOTIDE SEQUENCE [LARGE SCALE GENOMIC DNA]</scope>
    <source>
        <strain evidence="14">CF27</strain>
    </source>
</reference>
<evidence type="ECO:0000256" key="1">
    <source>
        <dbReference type="ARBA" id="ARBA00004496"/>
    </source>
</evidence>
<dbReference type="EC" id="6.1.1.14" evidence="11"/>
<feature type="region of interest" description="Disordered" evidence="12">
    <location>
        <begin position="69"/>
        <end position="89"/>
    </location>
</feature>
<dbReference type="GO" id="GO:0006420">
    <property type="term" value="P:arginyl-tRNA aminoacylation"/>
    <property type="evidence" value="ECO:0007669"/>
    <property type="project" value="InterPro"/>
</dbReference>
<evidence type="ECO:0000256" key="4">
    <source>
        <dbReference type="ARBA" id="ARBA00022490"/>
    </source>
</evidence>
<gene>
    <name evidence="11 14" type="primary">glyS</name>
    <name evidence="15" type="ORF">AFERRI_20392</name>
    <name evidence="14" type="ORF">AFERRI_380039</name>
</gene>
<feature type="compositionally biased region" description="Basic and acidic residues" evidence="12">
    <location>
        <begin position="71"/>
        <end position="85"/>
    </location>
</feature>
<dbReference type="Pfam" id="PF05746">
    <property type="entry name" value="DALR_1"/>
    <property type="match status" value="1"/>
</dbReference>
<comment type="similarity">
    <text evidence="2 11">Belongs to the class-II aminoacyl-tRNA synthetase family.</text>
</comment>
<dbReference type="HAMAP" id="MF_00255">
    <property type="entry name" value="Gly_tRNA_synth_beta"/>
    <property type="match status" value="1"/>
</dbReference>
<dbReference type="InterPro" id="IPR015944">
    <property type="entry name" value="Gly-tRNA-synth_bsu"/>
</dbReference>
<keyword evidence="6 11" id="KW-0547">Nucleotide-binding</keyword>
<evidence type="ECO:0000256" key="6">
    <source>
        <dbReference type="ARBA" id="ARBA00022741"/>
    </source>
</evidence>
<dbReference type="EMBL" id="CCCS020000032">
    <property type="protein sequence ID" value="CDQ10032.1"/>
    <property type="molecule type" value="Genomic_DNA"/>
</dbReference>
<dbReference type="Pfam" id="PF02092">
    <property type="entry name" value="tRNA_synt_2f"/>
    <property type="match status" value="1"/>
</dbReference>
<dbReference type="AlphaFoldDB" id="A0A060UN40"/>
<evidence type="ECO:0000313" key="15">
    <source>
        <dbReference type="EMBL" id="SMH65609.1"/>
    </source>
</evidence>
<dbReference type="GO" id="GO:0006426">
    <property type="term" value="P:glycyl-tRNA aminoacylation"/>
    <property type="evidence" value="ECO:0007669"/>
    <property type="project" value="UniProtKB-UniRule"/>
</dbReference>
<evidence type="ECO:0000256" key="11">
    <source>
        <dbReference type="HAMAP-Rule" id="MF_00255"/>
    </source>
</evidence>
<dbReference type="PANTHER" id="PTHR30075">
    <property type="entry name" value="GLYCYL-TRNA SYNTHETASE"/>
    <property type="match status" value="1"/>
</dbReference>
<keyword evidence="16" id="KW-1185">Reference proteome</keyword>
<evidence type="ECO:0000256" key="8">
    <source>
        <dbReference type="ARBA" id="ARBA00022917"/>
    </source>
</evidence>
<reference evidence="14" key="2">
    <citation type="submission" date="2014-07" db="EMBL/GenBank/DDBJ databases">
        <title>Initial genome analysis of the psychrotolerant acidophile Acidithiobacillus ferrivorans CF27: insights into iron and sulfur oxidation pathways and into biofilm formation.</title>
        <authorList>
            <person name="Talla E."/>
            <person name="Hedrich S."/>
            <person name="Mangenot S."/>
            <person name="Ji B."/>
            <person name="Johnson D.B."/>
            <person name="Barbe V."/>
            <person name="Bonnefoy V."/>
        </authorList>
    </citation>
    <scope>NUCLEOTIDE SEQUENCE [LARGE SCALE GENOMIC DNA]</scope>
    <source>
        <strain evidence="14">CF27</strain>
    </source>
</reference>
<keyword evidence="9 11" id="KW-0030">Aminoacyl-tRNA synthetase</keyword>
<dbReference type="PRINTS" id="PR01045">
    <property type="entry name" value="TRNASYNTHGB"/>
</dbReference>
<dbReference type="SUPFAM" id="SSF109604">
    <property type="entry name" value="HD-domain/PDEase-like"/>
    <property type="match status" value="1"/>
</dbReference>
<evidence type="ECO:0000259" key="13">
    <source>
        <dbReference type="Pfam" id="PF05746"/>
    </source>
</evidence>
<keyword evidence="8 11" id="KW-0648">Protein biosynthesis</keyword>
<dbReference type="InterPro" id="IPR008909">
    <property type="entry name" value="DALR_anticod-bd"/>
</dbReference>
<dbReference type="PROSITE" id="PS50861">
    <property type="entry name" value="AA_TRNA_LIGASE_II_GLYAB"/>
    <property type="match status" value="1"/>
</dbReference>
<evidence type="ECO:0000256" key="10">
    <source>
        <dbReference type="ARBA" id="ARBA00047937"/>
    </source>
</evidence>
<evidence type="ECO:0000313" key="14">
    <source>
        <dbReference type="EMBL" id="CDQ10032.1"/>
    </source>
</evidence>
<dbReference type="GO" id="GO:0004820">
    <property type="term" value="F:glycine-tRNA ligase activity"/>
    <property type="evidence" value="ECO:0007669"/>
    <property type="project" value="UniProtKB-UniRule"/>
</dbReference>
<dbReference type="Proteomes" id="UP000193925">
    <property type="component" value="Chromosome AFERRI"/>
</dbReference>
<proteinExistence type="inferred from homology"/>
<dbReference type="EMBL" id="LT841305">
    <property type="protein sequence ID" value="SMH65609.1"/>
    <property type="molecule type" value="Genomic_DNA"/>
</dbReference>
<feature type="domain" description="DALR anticodon binding" evidence="13">
    <location>
        <begin position="586"/>
        <end position="680"/>
    </location>
</feature>
<comment type="subunit">
    <text evidence="3 11">Tetramer of two alpha and two beta subunits.</text>
</comment>
<keyword evidence="4 11" id="KW-0963">Cytoplasm</keyword>
<evidence type="ECO:0000256" key="9">
    <source>
        <dbReference type="ARBA" id="ARBA00023146"/>
    </source>
</evidence>
<evidence type="ECO:0000256" key="7">
    <source>
        <dbReference type="ARBA" id="ARBA00022840"/>
    </source>
</evidence>
<reference evidence="15 16" key="3">
    <citation type="submission" date="2017-03" db="EMBL/GenBank/DDBJ databases">
        <authorList>
            <person name="Regsiter A."/>
            <person name="William W."/>
        </authorList>
    </citation>
    <scope>NUCLEOTIDE SEQUENCE [LARGE SCALE GENOMIC DNA]</scope>
    <source>
        <strain evidence="15">PRJEB5721</strain>
    </source>
</reference>
<dbReference type="GO" id="GO:0005524">
    <property type="term" value="F:ATP binding"/>
    <property type="evidence" value="ECO:0007669"/>
    <property type="project" value="UniProtKB-UniRule"/>
</dbReference>
<sequence>MSAPEDLLLELGCEELPAREQMPLQDAATEIVGQLLDKAGLQYGSIRSYVTPRRLALWIKDVSRQSLPQETLRRGPPVERARDAQGKPTAAAEGFARSCEVSVDDLLTLETDKGPVLAWREVGEAQDSHVLLPAIASKLVASLPLRKRMHWGASSDSFLRPVRWLLLRQGQQVLDWHVFGLNAGGESFGHRVHHPQAVQISNPADYAESLLQAKVMVDFAERRAHIARKIVDLAREMAVNPILPDALLDEITGLNEWPVMLAGSFAEDYLRVPEEALITVMMQHQRYIPLRGQDGCLVPHYLFAANLHSLDAKVVINGNNRVLHARLADAAFFWDQDRQVSLQTRRAALAGVLFQDGLGSIFDKTTRLQALAAALAAHFAVDAGDMDRAAALCKSDLLSGLVGEFPELQGIMGGHYARHDDENIRVATAIAQHYMPSGRDDEIPADAHGQCLAIADKLDTLCGFFAIGKVPTGDRDPFALRRAALGVLRIVLDARVPLNLDTAVTSTLTAYGSTFAKNRTETRTAVLDFFQDRMRVHFREEGFRADQIAAVLSRQPHEPLDARQRLEALALFQAEHAAADALAALIKRINNLLRKETLSTDWQVDPQHFADPAERALWEHWQVLAQPVHVQLAKRQYAATLDLLAGLRPSVDQFFDAVMVLAEEPVLRQNRLALLAQLQEAFLRIADFAQLQGGV</sequence>
<name>A0A060UN40_9PROT</name>
<accession>A0A060UN40</accession>
<dbReference type="PANTHER" id="PTHR30075:SF2">
    <property type="entry name" value="GLYCINE--TRNA LIGASE, CHLOROPLASTIC_MITOCHONDRIAL 2"/>
    <property type="match status" value="1"/>
</dbReference>
<dbReference type="RefSeq" id="WP_035192287.1">
    <property type="nucleotide sequence ID" value="NZ_CCCS020000032.1"/>
</dbReference>
<protein>
    <recommendedName>
        <fullName evidence="11">Glycine--tRNA ligase beta subunit</fullName>
        <ecNumber evidence="11">6.1.1.14</ecNumber>
    </recommendedName>
    <alternativeName>
        <fullName evidence="11">Glycyl-tRNA synthetase beta subunit</fullName>
        <shortName evidence="11">GlyRS</shortName>
    </alternativeName>
</protein>
<evidence type="ECO:0000256" key="12">
    <source>
        <dbReference type="SAM" id="MobiDB-lite"/>
    </source>
</evidence>
<keyword evidence="7 11" id="KW-0067">ATP-binding</keyword>
<comment type="catalytic activity">
    <reaction evidence="10 11">
        <text>tRNA(Gly) + glycine + ATP = glycyl-tRNA(Gly) + AMP + diphosphate</text>
        <dbReference type="Rhea" id="RHEA:16013"/>
        <dbReference type="Rhea" id="RHEA-COMP:9664"/>
        <dbReference type="Rhea" id="RHEA-COMP:9683"/>
        <dbReference type="ChEBI" id="CHEBI:30616"/>
        <dbReference type="ChEBI" id="CHEBI:33019"/>
        <dbReference type="ChEBI" id="CHEBI:57305"/>
        <dbReference type="ChEBI" id="CHEBI:78442"/>
        <dbReference type="ChEBI" id="CHEBI:78522"/>
        <dbReference type="ChEBI" id="CHEBI:456215"/>
        <dbReference type="EC" id="6.1.1.14"/>
    </reaction>
</comment>
<dbReference type="InterPro" id="IPR006194">
    <property type="entry name" value="Gly-tRNA-synth_heterodimer"/>
</dbReference>